<evidence type="ECO:0000313" key="2">
    <source>
        <dbReference type="Proteomes" id="UP000559256"/>
    </source>
</evidence>
<reference evidence="1 2" key="1">
    <citation type="journal article" date="2020" name="ISME J.">
        <title>Uncovering the hidden diversity of litter-decomposition mechanisms in mushroom-forming fungi.</title>
        <authorList>
            <person name="Floudas D."/>
            <person name="Bentzer J."/>
            <person name="Ahren D."/>
            <person name="Johansson T."/>
            <person name="Persson P."/>
            <person name="Tunlid A."/>
        </authorList>
    </citation>
    <scope>NUCLEOTIDE SEQUENCE [LARGE SCALE GENOMIC DNA]</scope>
    <source>
        <strain evidence="1 2">CBS 291.85</strain>
    </source>
</reference>
<gene>
    <name evidence="1" type="ORF">D9758_018194</name>
</gene>
<dbReference type="Gene3D" id="2.100.10.50">
    <property type="match status" value="1"/>
</dbReference>
<evidence type="ECO:0000313" key="1">
    <source>
        <dbReference type="EMBL" id="KAF5329226.1"/>
    </source>
</evidence>
<name>A0A8H5BU34_9AGAR</name>
<protein>
    <submittedName>
        <fullName evidence="1">Uncharacterized protein</fullName>
    </submittedName>
</protein>
<accession>A0A8H5BU34</accession>
<sequence length="146" mass="16227">MSYYIKNIYGVSSDSSHPPENCVKELNTSHPDINRGFKGKYVWLIPERANNADEAGTYIQIEITSEHHSGQQDLAQGAGGKYRYLHVLHDSNENEKITEAALYRKSNSAGPVTLEEAARAGFNRVSSDINEGRGGDFLHLIYKVSV</sequence>
<dbReference type="EMBL" id="JAACJM010000344">
    <property type="protein sequence ID" value="KAF5329226.1"/>
    <property type="molecule type" value="Genomic_DNA"/>
</dbReference>
<comment type="caution">
    <text evidence="1">The sequence shown here is derived from an EMBL/GenBank/DDBJ whole genome shotgun (WGS) entry which is preliminary data.</text>
</comment>
<keyword evidence="2" id="KW-1185">Reference proteome</keyword>
<dbReference type="Proteomes" id="UP000559256">
    <property type="component" value="Unassembled WGS sequence"/>
</dbReference>
<dbReference type="OrthoDB" id="1046782at2759"/>
<organism evidence="1 2">
    <name type="scientific">Tetrapyrgos nigripes</name>
    <dbReference type="NCBI Taxonomy" id="182062"/>
    <lineage>
        <taxon>Eukaryota</taxon>
        <taxon>Fungi</taxon>
        <taxon>Dikarya</taxon>
        <taxon>Basidiomycota</taxon>
        <taxon>Agaricomycotina</taxon>
        <taxon>Agaricomycetes</taxon>
        <taxon>Agaricomycetidae</taxon>
        <taxon>Agaricales</taxon>
        <taxon>Marasmiineae</taxon>
        <taxon>Marasmiaceae</taxon>
        <taxon>Tetrapyrgos</taxon>
    </lineage>
</organism>
<proteinExistence type="predicted"/>
<dbReference type="AlphaFoldDB" id="A0A8H5BU34"/>